<proteinExistence type="predicted"/>
<dbReference type="Proteomes" id="UP000005426">
    <property type="component" value="Unassembled WGS sequence"/>
</dbReference>
<reference evidence="1 2" key="1">
    <citation type="journal article" date="2011" name="Genome Biol.">
        <title>Comparative genome sequence analysis underscores mycoparasitism as the ancestral life style of Trichoderma.</title>
        <authorList>
            <person name="Kubicek C.P."/>
            <person name="Herrera-Estrella A."/>
            <person name="Seidl-Seiboth V."/>
            <person name="Martinez D.A."/>
            <person name="Druzhinina I.S."/>
            <person name="Thon M."/>
            <person name="Zeilinger S."/>
            <person name="Casas-Flores S."/>
            <person name="Horwitz B.A."/>
            <person name="Mukherjee P.K."/>
            <person name="Mukherjee M."/>
            <person name="Kredics L."/>
            <person name="Alcaraz L.D."/>
            <person name="Aerts A."/>
            <person name="Antal Z."/>
            <person name="Atanasova L."/>
            <person name="Cervantes-Badillo M.G."/>
            <person name="Challacombe J."/>
            <person name="Chertkov O."/>
            <person name="McCluskey K."/>
            <person name="Coulpier F."/>
            <person name="Deshpande N."/>
            <person name="von Doehren H."/>
            <person name="Ebbole D.J."/>
            <person name="Esquivel-Naranjo E.U."/>
            <person name="Fekete E."/>
            <person name="Flipphi M."/>
            <person name="Glaser F."/>
            <person name="Gomez-Rodriguez E.Y."/>
            <person name="Gruber S."/>
            <person name="Han C."/>
            <person name="Henrissat B."/>
            <person name="Hermosa R."/>
            <person name="Hernandez-Onate M."/>
            <person name="Karaffa L."/>
            <person name="Kosti I."/>
            <person name="Le Crom S."/>
            <person name="Lindquist E."/>
            <person name="Lucas S."/>
            <person name="Luebeck M."/>
            <person name="Luebeck P.S."/>
            <person name="Margeot A."/>
            <person name="Metz B."/>
            <person name="Misra M."/>
            <person name="Nevalainen H."/>
            <person name="Omann M."/>
            <person name="Packer N."/>
            <person name="Perrone G."/>
            <person name="Uresti-Rivera E.E."/>
            <person name="Salamov A."/>
            <person name="Schmoll M."/>
            <person name="Seiboth B."/>
            <person name="Shapiro H."/>
            <person name="Sukno S."/>
            <person name="Tamayo-Ramos J.A."/>
            <person name="Tisch D."/>
            <person name="Wiest A."/>
            <person name="Wilkinson H.H."/>
            <person name="Zhang M."/>
            <person name="Coutinho P.M."/>
            <person name="Kenerley C.M."/>
            <person name="Monte E."/>
            <person name="Baker S.E."/>
            <person name="Grigoriev I.V."/>
        </authorList>
    </citation>
    <scope>NUCLEOTIDE SEQUENCE [LARGE SCALE GENOMIC DNA]</scope>
    <source>
        <strain evidence="2">ATCC 20476 / IMI 206040</strain>
    </source>
</reference>
<comment type="caution">
    <text evidence="1">The sequence shown here is derived from an EMBL/GenBank/DDBJ whole genome shotgun (WGS) entry which is preliminary data.</text>
</comment>
<name>G9P8T9_HYPAI</name>
<dbReference type="EMBL" id="ABDG02000027">
    <property type="protein sequence ID" value="EHK41811.1"/>
    <property type="molecule type" value="Genomic_DNA"/>
</dbReference>
<keyword evidence="2" id="KW-1185">Reference proteome</keyword>
<organism evidence="1 2">
    <name type="scientific">Hypocrea atroviridis (strain ATCC 20476 / IMI 206040)</name>
    <name type="common">Trichoderma atroviride</name>
    <dbReference type="NCBI Taxonomy" id="452589"/>
    <lineage>
        <taxon>Eukaryota</taxon>
        <taxon>Fungi</taxon>
        <taxon>Dikarya</taxon>
        <taxon>Ascomycota</taxon>
        <taxon>Pezizomycotina</taxon>
        <taxon>Sordariomycetes</taxon>
        <taxon>Hypocreomycetidae</taxon>
        <taxon>Hypocreales</taxon>
        <taxon>Hypocreaceae</taxon>
        <taxon>Trichoderma</taxon>
    </lineage>
</organism>
<gene>
    <name evidence="1" type="ORF">TRIATDRAFT_302201</name>
</gene>
<evidence type="ECO:0000313" key="2">
    <source>
        <dbReference type="Proteomes" id="UP000005426"/>
    </source>
</evidence>
<dbReference type="HOGENOM" id="CLU_1740764_0_0_1"/>
<sequence>MMETRDDKHQTRFFLNQLPGNHSHPVSPPVQAGMHAISYLSMQASSWSAWNCVVFAYPVHASALLWSIGIEFLAVLFSCKTQEASTAQEVKGQGQAWVHVFSGSLIGTPSRDIFPSPIYRVRKNLAIATRLAYPGFPLTSWAAEIQAQRD</sequence>
<protein>
    <submittedName>
        <fullName evidence="1">Uncharacterized protein</fullName>
    </submittedName>
</protein>
<dbReference type="AlphaFoldDB" id="G9P8T9"/>
<accession>G9P8T9</accession>
<evidence type="ECO:0000313" key="1">
    <source>
        <dbReference type="EMBL" id="EHK41811.1"/>
    </source>
</evidence>